<evidence type="ECO:0000256" key="6">
    <source>
        <dbReference type="ARBA" id="ARBA00022741"/>
    </source>
</evidence>
<keyword evidence="11 16" id="KW-0670">Pyruvate</keyword>
<dbReference type="Pfam" id="PF02887">
    <property type="entry name" value="PK_C"/>
    <property type="match status" value="1"/>
</dbReference>
<sequence length="489" mass="51735">MLALGSNKGVVMRKTKIVATLGPASHSAEQIEKLIIAGANVFRLNFSHGSAEQHLATAQSIRQVAAKLNQAVGILADLQGPKIRIARFAQDAVELKHGQAFTLNAALAEDVGDESQVGLDYPELVADVKAGDRLLLDDGRIQLDVTAVHAPCIETTVVVAGKLSNRKGINLLGGGLSAPALTDKDKADILTAAQIEADFIAVSFPRHGQDIEYARGLVRQAGSMAQIVAKVERAEVVASVEAMDEMIGASDVIMVARGDLGVEIGDARLPLVQKRLIQRCRLLGKPVITATQMMESMITSPMPTRAEVLDVANAVFDGTDAVMLSAETAAGQYPVEAVASMARIAEGAEQDQVKFALPTACHCDAYQGTMVAMAAAAAQNANMGVVALTKQGQSVLALSRLLENNDLWALTDNPSLVGKMALLRGVYPVYVANLFEQARSGMNLHHLPLPAASLSMESLLVTRCTSLEGMAAEDFCQLIHPQQQLAPVA</sequence>
<evidence type="ECO:0000256" key="12">
    <source>
        <dbReference type="NCBIfam" id="TIGR01064"/>
    </source>
</evidence>
<evidence type="ECO:0000256" key="3">
    <source>
        <dbReference type="ARBA" id="ARBA00012142"/>
    </source>
</evidence>
<dbReference type="Proteomes" id="UP000838672">
    <property type="component" value="Unassembled WGS sequence"/>
</dbReference>
<evidence type="ECO:0000256" key="11">
    <source>
        <dbReference type="ARBA" id="ARBA00023317"/>
    </source>
</evidence>
<dbReference type="Pfam" id="PF00224">
    <property type="entry name" value="PK"/>
    <property type="match status" value="1"/>
</dbReference>
<evidence type="ECO:0000256" key="5">
    <source>
        <dbReference type="ARBA" id="ARBA00022723"/>
    </source>
</evidence>
<dbReference type="InterPro" id="IPR015795">
    <property type="entry name" value="Pyrv_Knase_C"/>
</dbReference>
<gene>
    <name evidence="16" type="primary">pykA_1</name>
    <name evidence="16" type="ORF">VST7929_00656</name>
</gene>
<dbReference type="InterPro" id="IPR001697">
    <property type="entry name" value="Pyr_Knase"/>
</dbReference>
<evidence type="ECO:0000256" key="2">
    <source>
        <dbReference type="ARBA" id="ARBA00008663"/>
    </source>
</evidence>
<dbReference type="InterPro" id="IPR040442">
    <property type="entry name" value="Pyrv_kinase-like_dom_sf"/>
</dbReference>
<keyword evidence="9 13" id="KW-0460">Magnesium</keyword>
<dbReference type="InterPro" id="IPR011037">
    <property type="entry name" value="Pyrv_Knase-like_insert_dom_sf"/>
</dbReference>
<evidence type="ECO:0000256" key="8">
    <source>
        <dbReference type="ARBA" id="ARBA00022840"/>
    </source>
</evidence>
<keyword evidence="5" id="KW-0479">Metal-binding</keyword>
<evidence type="ECO:0000256" key="1">
    <source>
        <dbReference type="ARBA" id="ARBA00004997"/>
    </source>
</evidence>
<evidence type="ECO:0000256" key="7">
    <source>
        <dbReference type="ARBA" id="ARBA00022777"/>
    </source>
</evidence>
<organism evidence="16 17">
    <name type="scientific">Vibrio stylophorae</name>
    <dbReference type="NCBI Taxonomy" id="659351"/>
    <lineage>
        <taxon>Bacteria</taxon>
        <taxon>Pseudomonadati</taxon>
        <taxon>Pseudomonadota</taxon>
        <taxon>Gammaproteobacteria</taxon>
        <taxon>Vibrionales</taxon>
        <taxon>Vibrionaceae</taxon>
        <taxon>Vibrio</taxon>
    </lineage>
</organism>
<dbReference type="SUPFAM" id="SSF50800">
    <property type="entry name" value="PK beta-barrel domain-like"/>
    <property type="match status" value="1"/>
</dbReference>
<evidence type="ECO:0000259" key="15">
    <source>
        <dbReference type="Pfam" id="PF02887"/>
    </source>
</evidence>
<keyword evidence="10 13" id="KW-0324">Glycolysis</keyword>
<evidence type="ECO:0000256" key="9">
    <source>
        <dbReference type="ARBA" id="ARBA00022842"/>
    </source>
</evidence>
<dbReference type="PANTHER" id="PTHR11817">
    <property type="entry name" value="PYRUVATE KINASE"/>
    <property type="match status" value="1"/>
</dbReference>
<name>A0ABN8DNQ4_9VIBR</name>
<feature type="domain" description="Pyruvate kinase C-terminal" evidence="15">
    <location>
        <begin position="371"/>
        <end position="435"/>
    </location>
</feature>
<evidence type="ECO:0000313" key="16">
    <source>
        <dbReference type="EMBL" id="CAH0532809.1"/>
    </source>
</evidence>
<keyword evidence="7 13" id="KW-0418">Kinase</keyword>
<comment type="caution">
    <text evidence="16">The sequence shown here is derived from an EMBL/GenBank/DDBJ whole genome shotgun (WGS) entry which is preliminary data.</text>
</comment>
<dbReference type="EMBL" id="CAKLDI010000001">
    <property type="protein sequence ID" value="CAH0532809.1"/>
    <property type="molecule type" value="Genomic_DNA"/>
</dbReference>
<reference evidence="16" key="1">
    <citation type="submission" date="2021-11" db="EMBL/GenBank/DDBJ databases">
        <authorList>
            <person name="Rodrigo-Torres L."/>
            <person name="Arahal R. D."/>
            <person name="Lucena T."/>
        </authorList>
    </citation>
    <scope>NUCLEOTIDE SEQUENCE</scope>
    <source>
        <strain evidence="16">CECT 7929</strain>
    </source>
</reference>
<evidence type="ECO:0000256" key="13">
    <source>
        <dbReference type="RuleBase" id="RU000504"/>
    </source>
</evidence>
<keyword evidence="4 13" id="KW-0808">Transferase</keyword>
<evidence type="ECO:0000313" key="17">
    <source>
        <dbReference type="Proteomes" id="UP000838672"/>
    </source>
</evidence>
<accession>A0ABN8DNQ4</accession>
<evidence type="ECO:0000256" key="4">
    <source>
        <dbReference type="ARBA" id="ARBA00022679"/>
    </source>
</evidence>
<feature type="domain" description="Pyruvate kinase barrel" evidence="14">
    <location>
        <begin position="12"/>
        <end position="338"/>
    </location>
</feature>
<comment type="similarity">
    <text evidence="2 13">Belongs to the pyruvate kinase family.</text>
</comment>
<dbReference type="InterPro" id="IPR015813">
    <property type="entry name" value="Pyrv/PenolPyrv_kinase-like_dom"/>
</dbReference>
<keyword evidence="8" id="KW-0067">ATP-binding</keyword>
<dbReference type="SUPFAM" id="SSF51621">
    <property type="entry name" value="Phosphoenolpyruvate/pyruvate domain"/>
    <property type="match status" value="1"/>
</dbReference>
<dbReference type="PRINTS" id="PR01050">
    <property type="entry name" value="PYRUVTKNASE"/>
</dbReference>
<dbReference type="NCBIfam" id="NF004491">
    <property type="entry name" value="PRK05826.1"/>
    <property type="match status" value="1"/>
</dbReference>
<dbReference type="GO" id="GO:0016301">
    <property type="term" value="F:kinase activity"/>
    <property type="evidence" value="ECO:0007669"/>
    <property type="project" value="UniProtKB-KW"/>
</dbReference>
<dbReference type="NCBIfam" id="TIGR01064">
    <property type="entry name" value="pyruv_kin"/>
    <property type="match status" value="1"/>
</dbReference>
<comment type="catalytic activity">
    <reaction evidence="13">
        <text>pyruvate + ATP = phosphoenolpyruvate + ADP + H(+)</text>
        <dbReference type="Rhea" id="RHEA:18157"/>
        <dbReference type="ChEBI" id="CHEBI:15361"/>
        <dbReference type="ChEBI" id="CHEBI:15378"/>
        <dbReference type="ChEBI" id="CHEBI:30616"/>
        <dbReference type="ChEBI" id="CHEBI:58702"/>
        <dbReference type="ChEBI" id="CHEBI:456216"/>
        <dbReference type="EC" id="2.7.1.40"/>
    </reaction>
</comment>
<evidence type="ECO:0000256" key="10">
    <source>
        <dbReference type="ARBA" id="ARBA00023152"/>
    </source>
</evidence>
<dbReference type="Gene3D" id="3.20.20.60">
    <property type="entry name" value="Phosphoenolpyruvate-binding domains"/>
    <property type="match status" value="1"/>
</dbReference>
<keyword evidence="6" id="KW-0547">Nucleotide-binding</keyword>
<dbReference type="InterPro" id="IPR036918">
    <property type="entry name" value="Pyrv_Knase_C_sf"/>
</dbReference>
<dbReference type="SUPFAM" id="SSF52935">
    <property type="entry name" value="PK C-terminal domain-like"/>
    <property type="match status" value="1"/>
</dbReference>
<keyword evidence="17" id="KW-1185">Reference proteome</keyword>
<proteinExistence type="inferred from homology"/>
<dbReference type="GO" id="GO:0004743">
    <property type="term" value="F:pyruvate kinase activity"/>
    <property type="evidence" value="ECO:0007669"/>
    <property type="project" value="UniProtKB-EC"/>
</dbReference>
<dbReference type="Gene3D" id="3.40.1380.20">
    <property type="entry name" value="Pyruvate kinase, C-terminal domain"/>
    <property type="match status" value="1"/>
</dbReference>
<dbReference type="InterPro" id="IPR015793">
    <property type="entry name" value="Pyrv_Knase_brl"/>
</dbReference>
<evidence type="ECO:0000259" key="14">
    <source>
        <dbReference type="Pfam" id="PF00224"/>
    </source>
</evidence>
<comment type="pathway">
    <text evidence="1 13">Carbohydrate degradation; glycolysis; pyruvate from D-glyceraldehyde 3-phosphate: step 5/5.</text>
</comment>
<dbReference type="EC" id="2.7.1.40" evidence="3 12"/>
<dbReference type="InterPro" id="IPR015806">
    <property type="entry name" value="Pyrv_Knase_insert_dom_sf"/>
</dbReference>
<dbReference type="Gene3D" id="2.40.33.10">
    <property type="entry name" value="PK beta-barrel domain-like"/>
    <property type="match status" value="1"/>
</dbReference>
<protein>
    <recommendedName>
        <fullName evidence="3 12">Pyruvate kinase</fullName>
        <ecNumber evidence="3 12">2.7.1.40</ecNumber>
    </recommendedName>
</protein>